<gene>
    <name evidence="1" type="ORF">PV09_01748</name>
</gene>
<reference evidence="1 2" key="1">
    <citation type="submission" date="2015-01" db="EMBL/GenBank/DDBJ databases">
        <title>The Genome Sequence of Ochroconis gallopava CBS43764.</title>
        <authorList>
            <consortium name="The Broad Institute Genomics Platform"/>
            <person name="Cuomo C."/>
            <person name="de Hoog S."/>
            <person name="Gorbushina A."/>
            <person name="Stielow B."/>
            <person name="Teixiera M."/>
            <person name="Abouelleil A."/>
            <person name="Chapman S.B."/>
            <person name="Priest M."/>
            <person name="Young S.K."/>
            <person name="Wortman J."/>
            <person name="Nusbaum C."/>
            <person name="Birren B."/>
        </authorList>
    </citation>
    <scope>NUCLEOTIDE SEQUENCE [LARGE SCALE GENOMIC DNA]</scope>
    <source>
        <strain evidence="1 2">CBS 43764</strain>
    </source>
</reference>
<protein>
    <submittedName>
        <fullName evidence="1">Uncharacterized protein</fullName>
    </submittedName>
</protein>
<proteinExistence type="predicted"/>
<dbReference type="VEuPathDB" id="FungiDB:PV09_01748"/>
<organism evidence="1 2">
    <name type="scientific">Verruconis gallopava</name>
    <dbReference type="NCBI Taxonomy" id="253628"/>
    <lineage>
        <taxon>Eukaryota</taxon>
        <taxon>Fungi</taxon>
        <taxon>Dikarya</taxon>
        <taxon>Ascomycota</taxon>
        <taxon>Pezizomycotina</taxon>
        <taxon>Dothideomycetes</taxon>
        <taxon>Pleosporomycetidae</taxon>
        <taxon>Venturiales</taxon>
        <taxon>Sympoventuriaceae</taxon>
        <taxon>Verruconis</taxon>
    </lineage>
</organism>
<evidence type="ECO:0000313" key="2">
    <source>
        <dbReference type="Proteomes" id="UP000053259"/>
    </source>
</evidence>
<dbReference type="HOGENOM" id="CLU_642657_0_0_1"/>
<evidence type="ECO:0000313" key="1">
    <source>
        <dbReference type="EMBL" id="KIW07830.1"/>
    </source>
</evidence>
<name>A0A0D2AMT6_9PEZI</name>
<sequence length="440" mass="49788">MPAYESLQSGASMGTFRGRSDELVKTPLEMTCEPRDYYLKKRDSLPPPHIAHSHFVPRTTVEFLMRYKKDSAIGIKFFPSNSANSGRLDRITNLEGVLHTFVVPIVQATMHGDYRWAGGHGVLEFGQKDGYQLGREVLVSALVQQDFENSRVMMRVAALDTKDLHGDPRLPRPLTTKEKQDVNLRTRYDDAIRDYLIYHLTLDRRLPAVDVHIEQTALTLRAALEFLAQAIEEKEAHKLPNLMQHVFFYHEGRFISLEIMFQAALHQIRNEMVLLERLCGQQGYVYTFNPPAIFARFFGPYGTELLSRVHVAALKFFASTTQMLRCKIFAWADFNSPRILTLIRKALESQPHITVMSYDTLFSGKRSIRGQNEGLYSPPTVARGATLVIHNNSDAFGQNIETEASGGSLDGVIGTYSSAAASLMRDREDLCHNLYEIIAT</sequence>
<dbReference type="STRING" id="253628.A0A0D2AMT6"/>
<dbReference type="OrthoDB" id="2537245at2759"/>
<dbReference type="AlphaFoldDB" id="A0A0D2AMT6"/>
<dbReference type="RefSeq" id="XP_016217699.1">
    <property type="nucleotide sequence ID" value="XM_016354687.1"/>
</dbReference>
<dbReference type="InParanoid" id="A0A0D2AMT6"/>
<dbReference type="Proteomes" id="UP000053259">
    <property type="component" value="Unassembled WGS sequence"/>
</dbReference>
<dbReference type="GeneID" id="27309721"/>
<dbReference type="EMBL" id="KN847532">
    <property type="protein sequence ID" value="KIW07830.1"/>
    <property type="molecule type" value="Genomic_DNA"/>
</dbReference>
<accession>A0A0D2AMT6</accession>
<keyword evidence="2" id="KW-1185">Reference proteome</keyword>